<evidence type="ECO:0000256" key="2">
    <source>
        <dbReference type="SAM" id="MobiDB-lite"/>
    </source>
</evidence>
<evidence type="ECO:0000313" key="4">
    <source>
        <dbReference type="Proteomes" id="UP000648239"/>
    </source>
</evidence>
<feature type="repeat" description="TPR" evidence="1">
    <location>
        <begin position="94"/>
        <end position="127"/>
    </location>
</feature>
<dbReference type="Proteomes" id="UP000648239">
    <property type="component" value="Unassembled WGS sequence"/>
</dbReference>
<dbReference type="Pfam" id="PF13432">
    <property type="entry name" value="TPR_16"/>
    <property type="match status" value="1"/>
</dbReference>
<name>A0A8J6XX80_9BACT</name>
<dbReference type="PROSITE" id="PS50005">
    <property type="entry name" value="TPR"/>
    <property type="match status" value="1"/>
</dbReference>
<feature type="compositionally biased region" description="Basic and acidic residues" evidence="2">
    <location>
        <begin position="157"/>
        <end position="173"/>
    </location>
</feature>
<keyword evidence="1" id="KW-0802">TPR repeat</keyword>
<feature type="compositionally biased region" description="Low complexity" evidence="2">
    <location>
        <begin position="141"/>
        <end position="153"/>
    </location>
</feature>
<dbReference type="Gene3D" id="1.25.40.10">
    <property type="entry name" value="Tetratricopeptide repeat domain"/>
    <property type="match status" value="1"/>
</dbReference>
<feature type="region of interest" description="Disordered" evidence="2">
    <location>
        <begin position="141"/>
        <end position="243"/>
    </location>
</feature>
<organism evidence="3 4">
    <name type="scientific">Candidatus Polarisedimenticola svalbardensis</name>
    <dbReference type="NCBI Taxonomy" id="2886004"/>
    <lineage>
        <taxon>Bacteria</taxon>
        <taxon>Pseudomonadati</taxon>
        <taxon>Acidobacteriota</taxon>
        <taxon>Candidatus Polarisedimenticolia</taxon>
        <taxon>Candidatus Polarisedimenticolales</taxon>
        <taxon>Candidatus Polarisedimenticolaceae</taxon>
        <taxon>Candidatus Polarisedimenticola</taxon>
    </lineage>
</organism>
<dbReference type="SMART" id="SM00028">
    <property type="entry name" value="TPR"/>
    <property type="match status" value="3"/>
</dbReference>
<dbReference type="SUPFAM" id="SSF48452">
    <property type="entry name" value="TPR-like"/>
    <property type="match status" value="1"/>
</dbReference>
<comment type="caution">
    <text evidence="3">The sequence shown here is derived from an EMBL/GenBank/DDBJ whole genome shotgun (WGS) entry which is preliminary data.</text>
</comment>
<dbReference type="PROSITE" id="PS50293">
    <property type="entry name" value="TPR_REGION"/>
    <property type="match status" value="1"/>
</dbReference>
<evidence type="ECO:0000313" key="3">
    <source>
        <dbReference type="EMBL" id="MBD3866760.1"/>
    </source>
</evidence>
<dbReference type="EMBL" id="JACXWD010000002">
    <property type="protein sequence ID" value="MBD3866760.1"/>
    <property type="molecule type" value="Genomic_DNA"/>
</dbReference>
<sequence>MTLSGKLVVGVFLAGALGPFGGAAHQRTEEGNRLYVEKAYDDALRAYTEAQVELPEAPVLFYDIGNVLYRQGDLEGAEEAWTRAMVGAEQELQADIAHNLGNARYQRQAFQEAIDAYRRALQARPDDRDTKRNMELALRQLQAQQQQQQQQEQQNDDESKKEQNEDSKNKPSPDEEQPPGENSESPQEPKQGEGEQQERPEGGMTREEAERLLDSLEAQEKDNLKEEEARRKAQAGKRREKDW</sequence>
<gene>
    <name evidence="3" type="ORF">IFK94_01425</name>
</gene>
<accession>A0A8J6XX80</accession>
<protein>
    <submittedName>
        <fullName evidence="3">Tetratricopeptide repeat protein</fullName>
    </submittedName>
</protein>
<proteinExistence type="predicted"/>
<dbReference type="AlphaFoldDB" id="A0A8J6XX80"/>
<dbReference type="InterPro" id="IPR019734">
    <property type="entry name" value="TPR_rpt"/>
</dbReference>
<dbReference type="InterPro" id="IPR011990">
    <property type="entry name" value="TPR-like_helical_dom_sf"/>
</dbReference>
<evidence type="ECO:0000256" key="1">
    <source>
        <dbReference type="PROSITE-ProRule" id="PRU00339"/>
    </source>
</evidence>
<feature type="compositionally biased region" description="Basic and acidic residues" evidence="2">
    <location>
        <begin position="190"/>
        <end position="243"/>
    </location>
</feature>
<reference evidence="3 4" key="1">
    <citation type="submission" date="2020-08" db="EMBL/GenBank/DDBJ databases">
        <title>Acidobacteriota in marine sediments use diverse sulfur dissimilation pathways.</title>
        <authorList>
            <person name="Wasmund K."/>
        </authorList>
    </citation>
    <scope>NUCLEOTIDE SEQUENCE [LARGE SCALE GENOMIC DNA]</scope>
    <source>
        <strain evidence="3">MAG AM4</strain>
    </source>
</reference>